<proteinExistence type="predicted"/>
<organism evidence="2 3">
    <name type="scientific">Porites lobata</name>
    <dbReference type="NCBI Taxonomy" id="104759"/>
    <lineage>
        <taxon>Eukaryota</taxon>
        <taxon>Metazoa</taxon>
        <taxon>Cnidaria</taxon>
        <taxon>Anthozoa</taxon>
        <taxon>Hexacorallia</taxon>
        <taxon>Scleractinia</taxon>
        <taxon>Fungiina</taxon>
        <taxon>Poritidae</taxon>
        <taxon>Porites</taxon>
    </lineage>
</organism>
<dbReference type="EMBL" id="CALNXK010000094">
    <property type="protein sequence ID" value="CAH3152662.1"/>
    <property type="molecule type" value="Genomic_DNA"/>
</dbReference>
<name>A0ABN8PZJ6_9CNID</name>
<gene>
    <name evidence="2" type="ORF">PLOB_00049200</name>
</gene>
<sequence length="92" mass="10132">MCVYCHCCYRSLRLFLSPETATTFNGILQRSFRALNRNTTSHLPQPVNNPFQQPPPEYTASVTPPQYTLTSSNGSGGMNATPKASVTSPDHQ</sequence>
<comment type="caution">
    <text evidence="2">The sequence shown here is derived from an EMBL/GenBank/DDBJ whole genome shotgun (WGS) entry which is preliminary data.</text>
</comment>
<feature type="compositionally biased region" description="Polar residues" evidence="1">
    <location>
        <begin position="60"/>
        <end position="73"/>
    </location>
</feature>
<evidence type="ECO:0000256" key="1">
    <source>
        <dbReference type="SAM" id="MobiDB-lite"/>
    </source>
</evidence>
<feature type="compositionally biased region" description="Polar residues" evidence="1">
    <location>
        <begin position="82"/>
        <end position="92"/>
    </location>
</feature>
<accession>A0ABN8PZJ6</accession>
<feature type="region of interest" description="Disordered" evidence="1">
    <location>
        <begin position="39"/>
        <end position="92"/>
    </location>
</feature>
<evidence type="ECO:0000313" key="3">
    <source>
        <dbReference type="Proteomes" id="UP001159405"/>
    </source>
</evidence>
<protein>
    <submittedName>
        <fullName evidence="2">Uncharacterized protein</fullName>
    </submittedName>
</protein>
<reference evidence="2 3" key="1">
    <citation type="submission" date="2022-05" db="EMBL/GenBank/DDBJ databases">
        <authorList>
            <consortium name="Genoscope - CEA"/>
            <person name="William W."/>
        </authorList>
    </citation>
    <scope>NUCLEOTIDE SEQUENCE [LARGE SCALE GENOMIC DNA]</scope>
</reference>
<dbReference type="Proteomes" id="UP001159405">
    <property type="component" value="Unassembled WGS sequence"/>
</dbReference>
<evidence type="ECO:0000313" key="2">
    <source>
        <dbReference type="EMBL" id="CAH3152662.1"/>
    </source>
</evidence>
<keyword evidence="3" id="KW-1185">Reference proteome</keyword>